<dbReference type="PANTHER" id="PTHR24031">
    <property type="entry name" value="RNA HELICASE"/>
    <property type="match status" value="1"/>
</dbReference>
<evidence type="ECO:0000256" key="5">
    <source>
        <dbReference type="RuleBase" id="RU365068"/>
    </source>
</evidence>
<dbReference type="PROSITE" id="PS51192">
    <property type="entry name" value="HELICASE_ATP_BIND_1"/>
    <property type="match status" value="1"/>
</dbReference>
<dbReference type="Pfam" id="PF00271">
    <property type="entry name" value="Helicase_C"/>
    <property type="match status" value="1"/>
</dbReference>
<feature type="region of interest" description="Disordered" evidence="6">
    <location>
        <begin position="486"/>
        <end position="518"/>
    </location>
</feature>
<evidence type="ECO:0000256" key="3">
    <source>
        <dbReference type="ARBA" id="ARBA00022840"/>
    </source>
</evidence>
<proteinExistence type="inferred from homology"/>
<comment type="domain">
    <text evidence="5">The Q motif is unique to and characteristic of the DEAD box family of RNA helicases and controls ATP binding and hydrolysis.</text>
</comment>
<dbReference type="EC" id="3.6.4.13" evidence="5"/>
<accession>R7W0L5</accession>
<evidence type="ECO:0000313" key="7">
    <source>
        <dbReference type="EnsemblPlants" id="EMT03169"/>
    </source>
</evidence>
<keyword evidence="1 5" id="KW-0547">Nucleotide-binding</keyword>
<comment type="function">
    <text evidence="5">RNA helicase.</text>
</comment>
<evidence type="ECO:0000256" key="6">
    <source>
        <dbReference type="SAM" id="MobiDB-lite"/>
    </source>
</evidence>
<dbReference type="SUPFAM" id="SSF52540">
    <property type="entry name" value="P-loop containing nucleoside triphosphate hydrolases"/>
    <property type="match status" value="2"/>
</dbReference>
<sequence length="518" mass="58394">MRPPADTASFSGCPVTSLPRLDPRLAEVLQRMGIESFFPVQVSTWLETIGPGAFQRDICINSPTGSGKTLAYALPIVQMLSTRKVRCLRALVVLPTRDLALQVKEVFDAIAPVVGLTVASAVGQSSIADEISDLIKKSKQELYPSLDDEYVEMEPQTKVDILVATPGRLMDHINMTKGFSLEHLQYLYRVMSNSMLAMGLDQSAYDLLYLACIQIAAIHDYFGAFLYDKQFSRFTTLAMDVIQNHVVDETDRMLREAYQSWLPTVIQFTRPTNQNHFRHDTPGRTLLHPLTTIRRSGKKRYRIPTKLESYKLICTSNIKPLCLIVLLQELRGEKCLVFTKSVDDSHRLSTLLGFFEDLPFKFSEFSSLQRESTRRKTLAAFKEGKIDVLIGSDIMARGIHIDGLRYVINYEMPQYVKTYIHRAGRTARAGESGSCFTFLRKNEVKRFDKMLKKADGSSCILRSLPEESIDSLRPVFETALEKLKDKLKGSAEPEASKKSNKSGDKAPGALKRKRGKQT</sequence>
<dbReference type="GO" id="GO:0003723">
    <property type="term" value="F:RNA binding"/>
    <property type="evidence" value="ECO:0007669"/>
    <property type="project" value="UniProtKB-UniRule"/>
</dbReference>
<feature type="compositionally biased region" description="Basic and acidic residues" evidence="6">
    <location>
        <begin position="486"/>
        <end position="504"/>
    </location>
</feature>
<dbReference type="InterPro" id="IPR011545">
    <property type="entry name" value="DEAD/DEAH_box_helicase_dom"/>
</dbReference>
<name>R7W0L5_AEGTA</name>
<dbReference type="SMART" id="SM00487">
    <property type="entry name" value="DEXDc"/>
    <property type="match status" value="1"/>
</dbReference>
<dbReference type="Gene3D" id="3.40.50.300">
    <property type="entry name" value="P-loop containing nucleotide triphosphate hydrolases"/>
    <property type="match status" value="2"/>
</dbReference>
<dbReference type="CDD" id="cd18787">
    <property type="entry name" value="SF2_C_DEAD"/>
    <property type="match status" value="1"/>
</dbReference>
<dbReference type="AlphaFoldDB" id="R7W0L5"/>
<comment type="similarity">
    <text evidence="5">Belongs to the DEAD box helicase family.</text>
</comment>
<dbReference type="InterPro" id="IPR014001">
    <property type="entry name" value="Helicase_ATP-bd"/>
</dbReference>
<dbReference type="SMART" id="SM00490">
    <property type="entry name" value="HELICc"/>
    <property type="match status" value="1"/>
</dbReference>
<protein>
    <recommendedName>
        <fullName evidence="5">ATP-dependent RNA helicase</fullName>
        <ecNumber evidence="5">3.6.4.13</ecNumber>
    </recommendedName>
</protein>
<evidence type="ECO:0000256" key="1">
    <source>
        <dbReference type="ARBA" id="ARBA00022741"/>
    </source>
</evidence>
<dbReference type="EnsemblPlants" id="EMT03169">
    <property type="protein sequence ID" value="EMT03169"/>
    <property type="gene ID" value="F775_02211"/>
</dbReference>
<keyword evidence="3 5" id="KW-0067">ATP-binding</keyword>
<dbReference type="GO" id="GO:0003724">
    <property type="term" value="F:RNA helicase activity"/>
    <property type="evidence" value="ECO:0007669"/>
    <property type="project" value="UniProtKB-EC"/>
</dbReference>
<organism evidence="7">
    <name type="scientific">Aegilops tauschii</name>
    <name type="common">Tausch's goatgrass</name>
    <name type="synonym">Aegilops squarrosa</name>
    <dbReference type="NCBI Taxonomy" id="37682"/>
    <lineage>
        <taxon>Eukaryota</taxon>
        <taxon>Viridiplantae</taxon>
        <taxon>Streptophyta</taxon>
        <taxon>Embryophyta</taxon>
        <taxon>Tracheophyta</taxon>
        <taxon>Spermatophyta</taxon>
        <taxon>Magnoliopsida</taxon>
        <taxon>Liliopsida</taxon>
        <taxon>Poales</taxon>
        <taxon>Poaceae</taxon>
        <taxon>BOP clade</taxon>
        <taxon>Pooideae</taxon>
        <taxon>Triticodae</taxon>
        <taxon>Triticeae</taxon>
        <taxon>Triticinae</taxon>
        <taxon>Aegilops</taxon>
    </lineage>
</organism>
<keyword evidence="2 5" id="KW-0378">Hydrolase</keyword>
<keyword evidence="5" id="KW-0347">Helicase</keyword>
<keyword evidence="4 5" id="KW-0694">RNA-binding</keyword>
<dbReference type="Pfam" id="PF00270">
    <property type="entry name" value="DEAD"/>
    <property type="match status" value="1"/>
</dbReference>
<evidence type="ECO:0000256" key="4">
    <source>
        <dbReference type="ARBA" id="ARBA00022884"/>
    </source>
</evidence>
<evidence type="ECO:0000256" key="2">
    <source>
        <dbReference type="ARBA" id="ARBA00022801"/>
    </source>
</evidence>
<dbReference type="InterPro" id="IPR027417">
    <property type="entry name" value="P-loop_NTPase"/>
</dbReference>
<dbReference type="InterPro" id="IPR001650">
    <property type="entry name" value="Helicase_C-like"/>
</dbReference>
<dbReference type="GO" id="GO:0016787">
    <property type="term" value="F:hydrolase activity"/>
    <property type="evidence" value="ECO:0007669"/>
    <property type="project" value="UniProtKB-KW"/>
</dbReference>
<dbReference type="GO" id="GO:0005524">
    <property type="term" value="F:ATP binding"/>
    <property type="evidence" value="ECO:0007669"/>
    <property type="project" value="UniProtKB-UniRule"/>
</dbReference>
<reference evidence="7" key="1">
    <citation type="submission" date="2015-06" db="UniProtKB">
        <authorList>
            <consortium name="EnsemblPlants"/>
        </authorList>
    </citation>
    <scope>IDENTIFICATION</scope>
</reference>
<comment type="catalytic activity">
    <reaction evidence="5">
        <text>ATP + H2O = ADP + phosphate + H(+)</text>
        <dbReference type="Rhea" id="RHEA:13065"/>
        <dbReference type="ChEBI" id="CHEBI:15377"/>
        <dbReference type="ChEBI" id="CHEBI:15378"/>
        <dbReference type="ChEBI" id="CHEBI:30616"/>
        <dbReference type="ChEBI" id="CHEBI:43474"/>
        <dbReference type="ChEBI" id="CHEBI:456216"/>
        <dbReference type="EC" id="3.6.4.13"/>
    </reaction>
</comment>
<dbReference type="PROSITE" id="PS51194">
    <property type="entry name" value="HELICASE_CTER"/>
    <property type="match status" value="1"/>
</dbReference>